<evidence type="ECO:0000256" key="3">
    <source>
        <dbReference type="ARBA" id="ARBA00022452"/>
    </source>
</evidence>
<sequence>MKKILLFFCVLAMGIQLAHAQTRSVTGKVTEKATGSPIPGVAVTIKGTKNAVSSDANGIYKIAVPSTGNVVLVFNSIGFNSLEEIVGSKSQINVALEESATTLNEVKIVNIGYGTVKREAITGAVSSVGAATIAAAPVSSALEAIQGRVAGVNIATTEGSPDAEINVRVRGGSSITQSNEPLYIVDGFPVNTISDIAPQDIESIDILKDASSTAIYGSRGANGVILVTTKSSRDSKTSISYNLFGGFRKIANTLDVLTPADYVLWQYEHERLITPGTGSLSGYTDYFGAYEDMDMYQNIASNDWQNIVFGRRGNTINHNLSIMGGSDKTKYSLSHNFVKDRAIMMLSGFQRQNINFKLNHKIYKSLSIDLGLRYSDSKINGGGANETKEVSSADSRLKYAVLYPPFSVPGLTTADNIEDDFNLYTPTTAVSDNDQLVTRRQYTFTGALSYDINNDLKFRSDVGYEVGNNTNDRFYGLTTYYVRNVPGVLNQNQPALTIANSQRISLRNTNTLNYNFRKLLPSDHNLTALIGQEYLKVENSTLTNVIHGYPTTFSFDDTRHFTTLGTPFSIDNAFAQDDKLLSFFGRANYDYKGKYLLSVAFRADGSSKFAPGNQWGYFPSVSAAWRIIQEDFMSGTKSWLSDLKLRASYGESGNNNIPTGQVLQAYSNSTTSWINGASNFWSLGKIMYNPDLKWETTVSRNIGLDFGLFNNKVTATADVYLNNTKDLLVLYPITGVGYETQYRNIGETQNKGLELGVNYRAIQKKNFDLGFNANISFNRNKVVSLGAIENINGTSGWASTAIGEDYKVLPGMSLGQIYGYKSAGRYEVSDFSGVSGSTWTLKTGIPNSSSVVGNIRPGQHKLVDINGDGVVNTSDRTIIGNALPKHTGGFSLTGRLFDFDFAAYFNWSYGNDVYNANKIEYTSTGNTSYRNLISQMASGSRWTNLRGDGTISNDPAELTAMNANTTLWSPYTNYVLSDWAIEDGSFLRLSTVTLGYTLPTSLTNKIRLKKVRFYSSVNNVFVWTNYSGYDPEVSTRRSTGLTPGVDYSAYPRSRSVIFGLNVNF</sequence>
<dbReference type="EMBL" id="SAYW01000001">
    <property type="protein sequence ID" value="RWU10536.1"/>
    <property type="molecule type" value="Genomic_DNA"/>
</dbReference>
<keyword evidence="14" id="KW-1185">Reference proteome</keyword>
<keyword evidence="2 8" id="KW-0813">Transport</keyword>
<keyword evidence="10" id="KW-0732">Signal</keyword>
<proteinExistence type="inferred from homology"/>
<dbReference type="InterPro" id="IPR008969">
    <property type="entry name" value="CarboxyPept-like_regulatory"/>
</dbReference>
<dbReference type="Gene3D" id="2.40.170.20">
    <property type="entry name" value="TonB-dependent receptor, beta-barrel domain"/>
    <property type="match status" value="1"/>
</dbReference>
<dbReference type="Pfam" id="PF07715">
    <property type="entry name" value="Plug"/>
    <property type="match status" value="1"/>
</dbReference>
<dbReference type="InterPro" id="IPR039426">
    <property type="entry name" value="TonB-dep_rcpt-like"/>
</dbReference>
<evidence type="ECO:0000259" key="12">
    <source>
        <dbReference type="Pfam" id="PF07715"/>
    </source>
</evidence>
<reference evidence="13 14" key="1">
    <citation type="submission" date="2018-06" db="EMBL/GenBank/DDBJ databases">
        <title>Pedobacter endophyticus sp. nov., an endophytic bacterium isolated from a leaf of Triticum aestivum.</title>
        <authorList>
            <person name="Zhang L."/>
        </authorList>
    </citation>
    <scope>NUCLEOTIDE SEQUENCE [LARGE SCALE GENOMIC DNA]</scope>
    <source>
        <strain evidence="13 14">CM134L-2</strain>
    </source>
</reference>
<dbReference type="NCBIfam" id="TIGR04057">
    <property type="entry name" value="SusC_RagA_signa"/>
    <property type="match status" value="1"/>
</dbReference>
<evidence type="ECO:0000259" key="11">
    <source>
        <dbReference type="Pfam" id="PF00593"/>
    </source>
</evidence>
<dbReference type="Gene3D" id="2.60.40.1120">
    <property type="entry name" value="Carboxypeptidase-like, regulatory domain"/>
    <property type="match status" value="1"/>
</dbReference>
<dbReference type="InterPro" id="IPR023997">
    <property type="entry name" value="TonB-dep_OMP_SusC/RagA_CS"/>
</dbReference>
<dbReference type="SUPFAM" id="SSF49464">
    <property type="entry name" value="Carboxypeptidase regulatory domain-like"/>
    <property type="match status" value="1"/>
</dbReference>
<protein>
    <submittedName>
        <fullName evidence="13">TonB-dependent receptor</fullName>
    </submittedName>
</protein>
<dbReference type="NCBIfam" id="TIGR04056">
    <property type="entry name" value="OMP_RagA_SusC"/>
    <property type="match status" value="1"/>
</dbReference>
<organism evidence="13 14">
    <name type="scientific">Pedobacter chitinilyticus</name>
    <dbReference type="NCBI Taxonomy" id="2233776"/>
    <lineage>
        <taxon>Bacteria</taxon>
        <taxon>Pseudomonadati</taxon>
        <taxon>Bacteroidota</taxon>
        <taxon>Sphingobacteriia</taxon>
        <taxon>Sphingobacteriales</taxon>
        <taxon>Sphingobacteriaceae</taxon>
        <taxon>Pedobacter</taxon>
    </lineage>
</organism>
<keyword evidence="7 8" id="KW-0998">Cell outer membrane</keyword>
<name>A0A3S3SUC0_9SPHI</name>
<evidence type="ECO:0000256" key="2">
    <source>
        <dbReference type="ARBA" id="ARBA00022448"/>
    </source>
</evidence>
<comment type="similarity">
    <text evidence="8 9">Belongs to the TonB-dependent receptor family.</text>
</comment>
<dbReference type="GO" id="GO:0009279">
    <property type="term" value="C:cell outer membrane"/>
    <property type="evidence" value="ECO:0007669"/>
    <property type="project" value="UniProtKB-SubCell"/>
</dbReference>
<dbReference type="InterPro" id="IPR012910">
    <property type="entry name" value="Plug_dom"/>
</dbReference>
<gene>
    <name evidence="13" type="ORF">DPV69_04145</name>
</gene>
<dbReference type="AlphaFoldDB" id="A0A3S3SUC0"/>
<dbReference type="InterPro" id="IPR023996">
    <property type="entry name" value="TonB-dep_OMP_SusC/RagA"/>
</dbReference>
<evidence type="ECO:0000256" key="1">
    <source>
        <dbReference type="ARBA" id="ARBA00004571"/>
    </source>
</evidence>
<dbReference type="RefSeq" id="WP_113646025.1">
    <property type="nucleotide sequence ID" value="NZ_QMHN01000001.1"/>
</dbReference>
<evidence type="ECO:0000256" key="7">
    <source>
        <dbReference type="ARBA" id="ARBA00023237"/>
    </source>
</evidence>
<evidence type="ECO:0000256" key="10">
    <source>
        <dbReference type="SAM" id="SignalP"/>
    </source>
</evidence>
<keyword evidence="6 8" id="KW-0472">Membrane</keyword>
<evidence type="ECO:0000256" key="9">
    <source>
        <dbReference type="RuleBase" id="RU003357"/>
    </source>
</evidence>
<comment type="subcellular location">
    <subcellularLocation>
        <location evidence="1 8">Cell outer membrane</location>
        <topology evidence="1 8">Multi-pass membrane protein</topology>
    </subcellularLocation>
</comment>
<accession>A0A3S3SUC0</accession>
<dbReference type="FunFam" id="2.170.130.10:FF:000008">
    <property type="entry name" value="SusC/RagA family TonB-linked outer membrane protein"/>
    <property type="match status" value="1"/>
</dbReference>
<keyword evidence="13" id="KW-0675">Receptor</keyword>
<dbReference type="Gene3D" id="2.170.130.10">
    <property type="entry name" value="TonB-dependent receptor, plug domain"/>
    <property type="match status" value="1"/>
</dbReference>
<dbReference type="OrthoDB" id="9768177at2"/>
<keyword evidence="4 8" id="KW-0812">Transmembrane</keyword>
<dbReference type="SUPFAM" id="SSF56935">
    <property type="entry name" value="Porins"/>
    <property type="match status" value="1"/>
</dbReference>
<dbReference type="InterPro" id="IPR000531">
    <property type="entry name" value="Beta-barrel_TonB"/>
</dbReference>
<dbReference type="Pfam" id="PF00593">
    <property type="entry name" value="TonB_dep_Rec_b-barrel"/>
    <property type="match status" value="1"/>
</dbReference>
<keyword evidence="3 8" id="KW-1134">Transmembrane beta strand</keyword>
<evidence type="ECO:0000256" key="6">
    <source>
        <dbReference type="ARBA" id="ARBA00023136"/>
    </source>
</evidence>
<evidence type="ECO:0000256" key="8">
    <source>
        <dbReference type="PROSITE-ProRule" id="PRU01360"/>
    </source>
</evidence>
<feature type="chain" id="PRO_5018638827" evidence="10">
    <location>
        <begin position="21"/>
        <end position="1064"/>
    </location>
</feature>
<dbReference type="Proteomes" id="UP000284120">
    <property type="component" value="Unassembled WGS sequence"/>
</dbReference>
<comment type="caution">
    <text evidence="13">The sequence shown here is derived from an EMBL/GenBank/DDBJ whole genome shotgun (WGS) entry which is preliminary data.</text>
</comment>
<dbReference type="InterPro" id="IPR036942">
    <property type="entry name" value="Beta-barrel_TonB_sf"/>
</dbReference>
<feature type="signal peptide" evidence="10">
    <location>
        <begin position="1"/>
        <end position="20"/>
    </location>
</feature>
<dbReference type="InterPro" id="IPR037066">
    <property type="entry name" value="Plug_dom_sf"/>
</dbReference>
<evidence type="ECO:0000256" key="4">
    <source>
        <dbReference type="ARBA" id="ARBA00022692"/>
    </source>
</evidence>
<evidence type="ECO:0000313" key="13">
    <source>
        <dbReference type="EMBL" id="RWU10536.1"/>
    </source>
</evidence>
<feature type="domain" description="TonB-dependent receptor plug" evidence="12">
    <location>
        <begin position="119"/>
        <end position="224"/>
    </location>
</feature>
<feature type="domain" description="TonB-dependent receptor-like beta-barrel" evidence="11">
    <location>
        <begin position="412"/>
        <end position="933"/>
    </location>
</feature>
<evidence type="ECO:0000256" key="5">
    <source>
        <dbReference type="ARBA" id="ARBA00023077"/>
    </source>
</evidence>
<dbReference type="PROSITE" id="PS52016">
    <property type="entry name" value="TONB_DEPENDENT_REC_3"/>
    <property type="match status" value="1"/>
</dbReference>
<keyword evidence="5 9" id="KW-0798">TonB box</keyword>
<dbReference type="Pfam" id="PF13715">
    <property type="entry name" value="CarbopepD_reg_2"/>
    <property type="match status" value="1"/>
</dbReference>
<evidence type="ECO:0000313" key="14">
    <source>
        <dbReference type="Proteomes" id="UP000284120"/>
    </source>
</evidence>